<keyword evidence="2" id="KW-0378">Hydrolase</keyword>
<dbReference type="PANTHER" id="PTHR10412:SF20">
    <property type="entry name" value="MANNOSYL-OLIGOSACCHARIDE GLUCOSIDASE GCS1"/>
    <property type="match status" value="1"/>
</dbReference>
<dbReference type="GO" id="GO:0009311">
    <property type="term" value="P:oligosaccharide metabolic process"/>
    <property type="evidence" value="ECO:0007669"/>
    <property type="project" value="InterPro"/>
</dbReference>
<dbReference type="InterPro" id="IPR008928">
    <property type="entry name" value="6-hairpin_glycosidase_sf"/>
</dbReference>
<dbReference type="SUPFAM" id="SSF48208">
    <property type="entry name" value="Six-hairpin glycosidases"/>
    <property type="match status" value="1"/>
</dbReference>
<dbReference type="InterPro" id="IPR004888">
    <property type="entry name" value="Glycoside_hydrolase_63"/>
</dbReference>
<evidence type="ECO:0000259" key="1">
    <source>
        <dbReference type="Pfam" id="PF03200"/>
    </source>
</evidence>
<dbReference type="PANTHER" id="PTHR10412">
    <property type="entry name" value="MANNOSYL-OLIGOSACCHARIDE GLUCOSIDASE"/>
    <property type="match status" value="1"/>
</dbReference>
<dbReference type="GO" id="GO:0004573">
    <property type="term" value="F:Glc3Man9GlcNAc2 oligosaccharide glucosidase activity"/>
    <property type="evidence" value="ECO:0007669"/>
    <property type="project" value="InterPro"/>
</dbReference>
<dbReference type="InterPro" id="IPR012341">
    <property type="entry name" value="6hp_glycosidase-like_sf"/>
</dbReference>
<dbReference type="Gramene" id="rna48909">
    <property type="protein sequence ID" value="RHN42465.1"/>
    <property type="gene ID" value="gene48909"/>
</dbReference>
<evidence type="ECO:0000313" key="3">
    <source>
        <dbReference type="Proteomes" id="UP000265566"/>
    </source>
</evidence>
<feature type="domain" description="Glycosyl hydrolase family 63 C-terminal" evidence="1">
    <location>
        <begin position="1"/>
        <end position="228"/>
    </location>
</feature>
<dbReference type="Pfam" id="PF03200">
    <property type="entry name" value="Glyco_hydro_63"/>
    <property type="match status" value="1"/>
</dbReference>
<reference evidence="3" key="1">
    <citation type="journal article" date="2018" name="Nat. Plants">
        <title>Whole-genome landscape of Medicago truncatula symbiotic genes.</title>
        <authorList>
            <person name="Pecrix Y."/>
            <person name="Staton S.E."/>
            <person name="Sallet E."/>
            <person name="Lelandais-Briere C."/>
            <person name="Moreau S."/>
            <person name="Carrere S."/>
            <person name="Blein T."/>
            <person name="Jardinaud M.F."/>
            <person name="Latrasse D."/>
            <person name="Zouine M."/>
            <person name="Zahm M."/>
            <person name="Kreplak J."/>
            <person name="Mayjonade B."/>
            <person name="Satge C."/>
            <person name="Perez M."/>
            <person name="Cauet S."/>
            <person name="Marande W."/>
            <person name="Chantry-Darmon C."/>
            <person name="Lopez-Roques C."/>
            <person name="Bouchez O."/>
            <person name="Berard A."/>
            <person name="Debelle F."/>
            <person name="Munos S."/>
            <person name="Bendahmane A."/>
            <person name="Berges H."/>
            <person name="Niebel A."/>
            <person name="Buitink J."/>
            <person name="Frugier F."/>
            <person name="Benhamed M."/>
            <person name="Crespi M."/>
            <person name="Gouzy J."/>
            <person name="Gamas P."/>
        </authorList>
    </citation>
    <scope>NUCLEOTIDE SEQUENCE [LARGE SCALE GENOMIC DNA]</scope>
    <source>
        <strain evidence="3">cv. Jemalong A17</strain>
    </source>
</reference>
<evidence type="ECO:0000313" key="2">
    <source>
        <dbReference type="EMBL" id="RHN42465.1"/>
    </source>
</evidence>
<dbReference type="Gene3D" id="1.50.10.10">
    <property type="match status" value="1"/>
</dbReference>
<keyword evidence="2" id="KW-0326">Glycosidase</keyword>
<organism evidence="2 3">
    <name type="scientific">Medicago truncatula</name>
    <name type="common">Barrel medic</name>
    <name type="synonym">Medicago tribuloides</name>
    <dbReference type="NCBI Taxonomy" id="3880"/>
    <lineage>
        <taxon>Eukaryota</taxon>
        <taxon>Viridiplantae</taxon>
        <taxon>Streptophyta</taxon>
        <taxon>Embryophyta</taxon>
        <taxon>Tracheophyta</taxon>
        <taxon>Spermatophyta</taxon>
        <taxon>Magnoliopsida</taxon>
        <taxon>eudicotyledons</taxon>
        <taxon>Gunneridae</taxon>
        <taxon>Pentapetalae</taxon>
        <taxon>rosids</taxon>
        <taxon>fabids</taxon>
        <taxon>Fabales</taxon>
        <taxon>Fabaceae</taxon>
        <taxon>Papilionoideae</taxon>
        <taxon>50 kb inversion clade</taxon>
        <taxon>NPAAA clade</taxon>
        <taxon>Hologalegina</taxon>
        <taxon>IRL clade</taxon>
        <taxon>Trifolieae</taxon>
        <taxon>Medicago</taxon>
    </lineage>
</organism>
<accession>A0A396GUI9</accession>
<sequence>MHSIEELLNKETKPEKNYGSTVKLLSDLEILNEMHFDDVHGAYFDFGNHTEKVQLKWKELKARRQLVREVLERPVLKLVPQIGYVNFFPFMGRIIPSGSWILEKQLELISNRSLLWTDYGLRSLAKTSSLYMKYNTEHEAPYWRGTIWINMNYRVLSALHHYSEESGPYQEKAKTMYKELRSNLIRNMVHNYQQTGFLWEQYDQVNGKGKGAHPFTGWTSTVVLMMAEAYDII</sequence>
<comment type="caution">
    <text evidence="2">The sequence shown here is derived from an EMBL/GenBank/DDBJ whole genome shotgun (WGS) entry which is preliminary data.</text>
</comment>
<dbReference type="AlphaFoldDB" id="A0A396GUI9"/>
<gene>
    <name evidence="2" type="ORF">MtrunA17_Chr8g0377181</name>
</gene>
<dbReference type="Proteomes" id="UP000265566">
    <property type="component" value="Chromosome 8"/>
</dbReference>
<name>A0A396GUI9_MEDTR</name>
<dbReference type="InterPro" id="IPR031335">
    <property type="entry name" value="Glyco_hydro_63_C"/>
</dbReference>
<protein>
    <submittedName>
        <fullName evidence="2">Putative glycosidase</fullName>
        <ecNumber evidence="2">3.2.1.-</ecNumber>
    </submittedName>
</protein>
<proteinExistence type="predicted"/>
<dbReference type="EMBL" id="PSQE01000008">
    <property type="protein sequence ID" value="RHN42465.1"/>
    <property type="molecule type" value="Genomic_DNA"/>
</dbReference>
<dbReference type="EC" id="3.2.1.-" evidence="2"/>